<feature type="transmembrane region" description="Helical" evidence="6">
    <location>
        <begin position="6"/>
        <end position="26"/>
    </location>
</feature>
<feature type="transmembrane region" description="Helical" evidence="6">
    <location>
        <begin position="38"/>
        <end position="67"/>
    </location>
</feature>
<evidence type="ECO:0000256" key="2">
    <source>
        <dbReference type="ARBA" id="ARBA00022475"/>
    </source>
</evidence>
<evidence type="ECO:0000256" key="4">
    <source>
        <dbReference type="ARBA" id="ARBA00022989"/>
    </source>
</evidence>
<dbReference type="PANTHER" id="PTHR30086:SF20">
    <property type="entry name" value="ARGININE EXPORTER PROTEIN ARGO-RELATED"/>
    <property type="match status" value="1"/>
</dbReference>
<evidence type="ECO:0000256" key="3">
    <source>
        <dbReference type="ARBA" id="ARBA00022692"/>
    </source>
</evidence>
<dbReference type="PANTHER" id="PTHR30086">
    <property type="entry name" value="ARGININE EXPORTER PROTEIN ARGO"/>
    <property type="match status" value="1"/>
</dbReference>
<evidence type="ECO:0000313" key="8">
    <source>
        <dbReference type="Proteomes" id="UP000031675"/>
    </source>
</evidence>
<keyword evidence="3 6" id="KW-0812">Transmembrane</keyword>
<name>A0A0C2JCF3_9ACTN</name>
<sequence>MVSHLPVFLTTLILMLAVPGPDFVLVTRSAVSGGARSALFTVAGICGGLAFLTLMAAAGLAGLVAAAPLLPTVLRVAGGGYLILLGTVFVVSAWRNRAEPRAESAAPRKAGSALAQGFLNNVLNPKALIFYLTFMPQFLVAGEPVFAQTVAMGAVVVACAAAWWTLYIAAIGSLGPVLRRPAVRSTIDAGAGAALCALGIAALCGLL</sequence>
<dbReference type="EMBL" id="JROO01000016">
    <property type="protein sequence ID" value="KIH99091.1"/>
    <property type="molecule type" value="Genomic_DNA"/>
</dbReference>
<comment type="subcellular location">
    <subcellularLocation>
        <location evidence="1">Cell membrane</location>
        <topology evidence="1">Multi-pass membrane protein</topology>
    </subcellularLocation>
</comment>
<dbReference type="Pfam" id="PF01810">
    <property type="entry name" value="LysE"/>
    <property type="match status" value="1"/>
</dbReference>
<protein>
    <recommendedName>
        <fullName evidence="9">Lysine transporter LysE</fullName>
    </recommendedName>
</protein>
<dbReference type="GO" id="GO:0015171">
    <property type="term" value="F:amino acid transmembrane transporter activity"/>
    <property type="evidence" value="ECO:0007669"/>
    <property type="project" value="TreeGrafter"/>
</dbReference>
<dbReference type="AlphaFoldDB" id="A0A0C2JCF3"/>
<keyword evidence="5 6" id="KW-0472">Membrane</keyword>
<dbReference type="Proteomes" id="UP000031675">
    <property type="component" value="Unassembled WGS sequence"/>
</dbReference>
<dbReference type="InterPro" id="IPR001123">
    <property type="entry name" value="LeuE-type"/>
</dbReference>
<organism evidence="7 8">
    <name type="scientific">Streptomonospora alba</name>
    <dbReference type="NCBI Taxonomy" id="183763"/>
    <lineage>
        <taxon>Bacteria</taxon>
        <taxon>Bacillati</taxon>
        <taxon>Actinomycetota</taxon>
        <taxon>Actinomycetes</taxon>
        <taxon>Streptosporangiales</taxon>
        <taxon>Nocardiopsidaceae</taxon>
        <taxon>Streptomonospora</taxon>
    </lineage>
</organism>
<evidence type="ECO:0000313" key="7">
    <source>
        <dbReference type="EMBL" id="KIH99091.1"/>
    </source>
</evidence>
<gene>
    <name evidence="7" type="ORF">LP52_09565</name>
</gene>
<comment type="caution">
    <text evidence="7">The sequence shown here is derived from an EMBL/GenBank/DDBJ whole genome shotgun (WGS) entry which is preliminary data.</text>
</comment>
<keyword evidence="2" id="KW-1003">Cell membrane</keyword>
<dbReference type="STRING" id="183763.LP52_09565"/>
<dbReference type="PIRSF" id="PIRSF006324">
    <property type="entry name" value="LeuE"/>
    <property type="match status" value="1"/>
</dbReference>
<keyword evidence="8" id="KW-1185">Reference proteome</keyword>
<evidence type="ECO:0000256" key="6">
    <source>
        <dbReference type="SAM" id="Phobius"/>
    </source>
</evidence>
<keyword evidence="4 6" id="KW-1133">Transmembrane helix</keyword>
<evidence type="ECO:0008006" key="9">
    <source>
        <dbReference type="Google" id="ProtNLM"/>
    </source>
</evidence>
<dbReference type="RefSeq" id="WP_040272552.1">
    <property type="nucleotide sequence ID" value="NZ_JROO01000016.1"/>
</dbReference>
<dbReference type="GO" id="GO:0005886">
    <property type="term" value="C:plasma membrane"/>
    <property type="evidence" value="ECO:0007669"/>
    <property type="project" value="UniProtKB-SubCell"/>
</dbReference>
<evidence type="ECO:0000256" key="1">
    <source>
        <dbReference type="ARBA" id="ARBA00004651"/>
    </source>
</evidence>
<accession>A0A0C2JCF3</accession>
<reference evidence="8" key="1">
    <citation type="journal article" date="2015" name="Chem. Biol.">
        <title>Structure, bioactivity, and resistance mechanism of streptomonomicin, an unusual lasso Peptide from an understudied halophilic actinomycete.</title>
        <authorList>
            <person name="Metelev M."/>
            <person name="Tietz J.I."/>
            <person name="Melby J.O."/>
            <person name="Blair P.M."/>
            <person name="Zhu L."/>
            <person name="Livnat I."/>
            <person name="Severinov K."/>
            <person name="Mitchell D.A."/>
        </authorList>
    </citation>
    <scope>NUCLEOTIDE SEQUENCE [LARGE SCALE GENOMIC DNA]</scope>
    <source>
        <strain evidence="8">YIM 90003</strain>
    </source>
</reference>
<feature type="transmembrane region" description="Helical" evidence="6">
    <location>
        <begin position="73"/>
        <end position="94"/>
    </location>
</feature>
<feature type="transmembrane region" description="Helical" evidence="6">
    <location>
        <begin position="145"/>
        <end position="169"/>
    </location>
</feature>
<proteinExistence type="predicted"/>
<evidence type="ECO:0000256" key="5">
    <source>
        <dbReference type="ARBA" id="ARBA00023136"/>
    </source>
</evidence>